<evidence type="ECO:0000313" key="5">
    <source>
        <dbReference type="Proteomes" id="UP001054252"/>
    </source>
</evidence>
<comment type="similarity">
    <text evidence="3">Belongs to the GRAS family.</text>
</comment>
<evidence type="ECO:0000256" key="3">
    <source>
        <dbReference type="PROSITE-ProRule" id="PRU01191"/>
    </source>
</evidence>
<dbReference type="InterPro" id="IPR005202">
    <property type="entry name" value="TF_GRAS"/>
</dbReference>
<dbReference type="AlphaFoldDB" id="A0AAV5MRE3"/>
<gene>
    <name evidence="4" type="ORF">SLEP1_g58971</name>
</gene>
<reference evidence="4 5" key="1">
    <citation type="journal article" date="2021" name="Commun. Biol.">
        <title>The genome of Shorea leprosula (Dipterocarpaceae) highlights the ecological relevance of drought in aseasonal tropical rainforests.</title>
        <authorList>
            <person name="Ng K.K.S."/>
            <person name="Kobayashi M.J."/>
            <person name="Fawcett J.A."/>
            <person name="Hatakeyama M."/>
            <person name="Paape T."/>
            <person name="Ng C.H."/>
            <person name="Ang C.C."/>
            <person name="Tnah L.H."/>
            <person name="Lee C.T."/>
            <person name="Nishiyama T."/>
            <person name="Sese J."/>
            <person name="O'Brien M.J."/>
            <person name="Copetti D."/>
            <person name="Mohd Noor M.I."/>
            <person name="Ong R.C."/>
            <person name="Putra M."/>
            <person name="Sireger I.Z."/>
            <person name="Indrioko S."/>
            <person name="Kosugi Y."/>
            <person name="Izuno A."/>
            <person name="Isagi Y."/>
            <person name="Lee S.L."/>
            <person name="Shimizu K.K."/>
        </authorList>
    </citation>
    <scope>NUCLEOTIDE SEQUENCE [LARGE SCALE GENOMIC DNA]</scope>
    <source>
        <strain evidence="4">214</strain>
    </source>
</reference>
<comment type="caution">
    <text evidence="4">The sequence shown here is derived from an EMBL/GenBank/DDBJ whole genome shotgun (WGS) entry which is preliminary data.</text>
</comment>
<dbReference type="Pfam" id="PF03514">
    <property type="entry name" value="GRAS"/>
    <property type="match status" value="1"/>
</dbReference>
<comment type="caution">
    <text evidence="3">Lacks conserved residue(s) required for the propagation of feature annotation.</text>
</comment>
<proteinExistence type="inferred from homology"/>
<accession>A0AAV5MRE3</accession>
<keyword evidence="1" id="KW-0805">Transcription regulation</keyword>
<protein>
    <submittedName>
        <fullName evidence="4">Uncharacterized protein</fullName>
    </submittedName>
</protein>
<dbReference type="EMBL" id="BPVZ01000689">
    <property type="protein sequence ID" value="GKV52385.1"/>
    <property type="molecule type" value="Genomic_DNA"/>
</dbReference>
<dbReference type="PROSITE" id="PS50985">
    <property type="entry name" value="GRAS"/>
    <property type="match status" value="1"/>
</dbReference>
<sequence length="55" mass="5941">MSMAGFDLKPLSQNVAESVRNSGNRVHPGFTVKEENGGVCCGWMGRTLTVASAWR</sequence>
<name>A0AAV5MRE3_9ROSI</name>
<evidence type="ECO:0000256" key="2">
    <source>
        <dbReference type="ARBA" id="ARBA00023163"/>
    </source>
</evidence>
<dbReference type="Proteomes" id="UP001054252">
    <property type="component" value="Unassembled WGS sequence"/>
</dbReference>
<evidence type="ECO:0000256" key="1">
    <source>
        <dbReference type="ARBA" id="ARBA00023015"/>
    </source>
</evidence>
<evidence type="ECO:0000313" key="4">
    <source>
        <dbReference type="EMBL" id="GKV52385.1"/>
    </source>
</evidence>
<keyword evidence="2" id="KW-0804">Transcription</keyword>
<organism evidence="4 5">
    <name type="scientific">Rubroshorea leprosula</name>
    <dbReference type="NCBI Taxonomy" id="152421"/>
    <lineage>
        <taxon>Eukaryota</taxon>
        <taxon>Viridiplantae</taxon>
        <taxon>Streptophyta</taxon>
        <taxon>Embryophyta</taxon>
        <taxon>Tracheophyta</taxon>
        <taxon>Spermatophyta</taxon>
        <taxon>Magnoliopsida</taxon>
        <taxon>eudicotyledons</taxon>
        <taxon>Gunneridae</taxon>
        <taxon>Pentapetalae</taxon>
        <taxon>rosids</taxon>
        <taxon>malvids</taxon>
        <taxon>Malvales</taxon>
        <taxon>Dipterocarpaceae</taxon>
        <taxon>Rubroshorea</taxon>
    </lineage>
</organism>
<keyword evidence="5" id="KW-1185">Reference proteome</keyword>
<feature type="region of interest" description="SAW" evidence="3">
    <location>
        <begin position="1"/>
        <end position="55"/>
    </location>
</feature>